<evidence type="ECO:0000256" key="1">
    <source>
        <dbReference type="SAM" id="Phobius"/>
    </source>
</evidence>
<comment type="caution">
    <text evidence="2">The sequence shown here is derived from an EMBL/GenBank/DDBJ whole genome shotgun (WGS) entry which is preliminary data.</text>
</comment>
<evidence type="ECO:0000313" key="2">
    <source>
        <dbReference type="EMBL" id="MDR6529635.1"/>
    </source>
</evidence>
<gene>
    <name evidence="2" type="ORF">J2800_000350</name>
</gene>
<keyword evidence="1" id="KW-0472">Membrane</keyword>
<keyword evidence="3" id="KW-1185">Reference proteome</keyword>
<dbReference type="Proteomes" id="UP001262754">
    <property type="component" value="Unassembled WGS sequence"/>
</dbReference>
<dbReference type="EMBL" id="JAVDRL010000001">
    <property type="protein sequence ID" value="MDR6529635.1"/>
    <property type="molecule type" value="Genomic_DNA"/>
</dbReference>
<sequence>MDADFNDTGKPELLAHEQTYHGFSVLLRWCMLGLATVIPTLTLWFATSAGFWGGLIAGIVVFAVGYMILVRHEEKQPLSLWVEGR</sequence>
<keyword evidence="1" id="KW-0812">Transmembrane</keyword>
<evidence type="ECO:0000313" key="3">
    <source>
        <dbReference type="Proteomes" id="UP001262754"/>
    </source>
</evidence>
<feature type="transmembrane region" description="Helical" evidence="1">
    <location>
        <begin position="26"/>
        <end position="45"/>
    </location>
</feature>
<reference evidence="2 3" key="1">
    <citation type="submission" date="2023-07" db="EMBL/GenBank/DDBJ databases">
        <title>Sorghum-associated microbial communities from plants grown in Nebraska, USA.</title>
        <authorList>
            <person name="Schachtman D."/>
        </authorList>
    </citation>
    <scope>NUCLEOTIDE SEQUENCE [LARGE SCALE GENOMIC DNA]</scope>
    <source>
        <strain evidence="2 3">DS2154</strain>
    </source>
</reference>
<keyword evidence="1" id="KW-1133">Transmembrane helix</keyword>
<protein>
    <submittedName>
        <fullName evidence="2">Membrane channel-forming protein YqfA (Hemolysin III family)</fullName>
    </submittedName>
</protein>
<accession>A0ABU1MUY2</accession>
<feature type="transmembrane region" description="Helical" evidence="1">
    <location>
        <begin position="51"/>
        <end position="70"/>
    </location>
</feature>
<name>A0ABU1MUY2_9CAUL</name>
<dbReference type="RefSeq" id="WP_056759958.1">
    <property type="nucleotide sequence ID" value="NZ_BMLD01000005.1"/>
</dbReference>
<proteinExistence type="predicted"/>
<organism evidence="2 3">
    <name type="scientific">Caulobacter rhizosphaerae</name>
    <dbReference type="NCBI Taxonomy" id="2010972"/>
    <lineage>
        <taxon>Bacteria</taxon>
        <taxon>Pseudomonadati</taxon>
        <taxon>Pseudomonadota</taxon>
        <taxon>Alphaproteobacteria</taxon>
        <taxon>Caulobacterales</taxon>
        <taxon>Caulobacteraceae</taxon>
        <taxon>Caulobacter</taxon>
    </lineage>
</organism>